<evidence type="ECO:0000313" key="2">
    <source>
        <dbReference type="Proteomes" id="UP000184260"/>
    </source>
</evidence>
<accession>A0A1M7KCN1</accession>
<sequence>MIHSGFKYWFVYKRTTFQGSNFEYANCIYTISFKITKKYFK</sequence>
<dbReference type="EMBL" id="FRBU01000051">
    <property type="protein sequence ID" value="SHM63034.1"/>
    <property type="molecule type" value="Genomic_DNA"/>
</dbReference>
<dbReference type="AlphaFoldDB" id="A0A1M7KCN1"/>
<evidence type="ECO:0000313" key="1">
    <source>
        <dbReference type="EMBL" id="SHM63034.1"/>
    </source>
</evidence>
<reference evidence="2" key="1">
    <citation type="submission" date="2016-11" db="EMBL/GenBank/DDBJ databases">
        <authorList>
            <person name="Varghese N."/>
            <person name="Submissions S."/>
        </authorList>
    </citation>
    <scope>NUCLEOTIDE SEQUENCE [LARGE SCALE GENOMIC DNA]</scope>
    <source>
        <strain evidence="2">DSM 3661</strain>
    </source>
</reference>
<name>A0A1M7KCN1_9FLAO</name>
<keyword evidence="2" id="KW-1185">Reference proteome</keyword>
<gene>
    <name evidence="1" type="ORF">SAMN05443669_10519</name>
</gene>
<protein>
    <submittedName>
        <fullName evidence="1">Uncharacterized protein</fullName>
    </submittedName>
</protein>
<proteinExistence type="predicted"/>
<dbReference type="Proteomes" id="UP000184260">
    <property type="component" value="Unassembled WGS sequence"/>
</dbReference>
<organism evidence="1 2">
    <name type="scientific">Flavobacterium xanthum</name>
    <dbReference type="NCBI Taxonomy" id="69322"/>
    <lineage>
        <taxon>Bacteria</taxon>
        <taxon>Pseudomonadati</taxon>
        <taxon>Bacteroidota</taxon>
        <taxon>Flavobacteriia</taxon>
        <taxon>Flavobacteriales</taxon>
        <taxon>Flavobacteriaceae</taxon>
        <taxon>Flavobacterium</taxon>
    </lineage>
</organism>